<evidence type="ECO:0000313" key="1">
    <source>
        <dbReference type="EMBL" id="CAG8581298.1"/>
    </source>
</evidence>
<proteinExistence type="predicted"/>
<sequence length="45" mass="5245">LANCNKDKLLANEPYNELLKKIENIKIELDTNKIEKSREDLSSKK</sequence>
<name>A0ACA9MDX8_9GLOM</name>
<keyword evidence="2" id="KW-1185">Reference proteome</keyword>
<protein>
    <submittedName>
        <fullName evidence="1">11007_t:CDS:1</fullName>
    </submittedName>
</protein>
<comment type="caution">
    <text evidence="1">The sequence shown here is derived from an EMBL/GenBank/DDBJ whole genome shotgun (WGS) entry which is preliminary data.</text>
</comment>
<dbReference type="Proteomes" id="UP000789860">
    <property type="component" value="Unassembled WGS sequence"/>
</dbReference>
<organism evidence="1 2">
    <name type="scientific">Scutellospora calospora</name>
    <dbReference type="NCBI Taxonomy" id="85575"/>
    <lineage>
        <taxon>Eukaryota</taxon>
        <taxon>Fungi</taxon>
        <taxon>Fungi incertae sedis</taxon>
        <taxon>Mucoromycota</taxon>
        <taxon>Glomeromycotina</taxon>
        <taxon>Glomeromycetes</taxon>
        <taxon>Diversisporales</taxon>
        <taxon>Gigasporaceae</taxon>
        <taxon>Scutellospora</taxon>
    </lineage>
</organism>
<dbReference type="EMBL" id="CAJVPM010011462">
    <property type="protein sequence ID" value="CAG8581298.1"/>
    <property type="molecule type" value="Genomic_DNA"/>
</dbReference>
<evidence type="ECO:0000313" key="2">
    <source>
        <dbReference type="Proteomes" id="UP000789860"/>
    </source>
</evidence>
<feature type="non-terminal residue" evidence="1">
    <location>
        <position position="45"/>
    </location>
</feature>
<gene>
    <name evidence="1" type="ORF">SCALOS_LOCUS6216</name>
</gene>
<feature type="non-terminal residue" evidence="1">
    <location>
        <position position="1"/>
    </location>
</feature>
<accession>A0ACA9MDX8</accession>
<reference evidence="1" key="1">
    <citation type="submission" date="2021-06" db="EMBL/GenBank/DDBJ databases">
        <authorList>
            <person name="Kallberg Y."/>
            <person name="Tangrot J."/>
            <person name="Rosling A."/>
        </authorList>
    </citation>
    <scope>NUCLEOTIDE SEQUENCE</scope>
    <source>
        <strain evidence="1">AU212A</strain>
    </source>
</reference>